<keyword evidence="6" id="KW-1185">Reference proteome</keyword>
<dbReference type="Gene3D" id="1.10.840.10">
    <property type="entry name" value="Ras guanine-nucleotide exchange factors catalytic domain"/>
    <property type="match status" value="1"/>
</dbReference>
<dbReference type="SMART" id="SM00147">
    <property type="entry name" value="RasGEF"/>
    <property type="match status" value="1"/>
</dbReference>
<dbReference type="CDD" id="cd06224">
    <property type="entry name" value="REM"/>
    <property type="match status" value="1"/>
</dbReference>
<gene>
    <name evidence="5" type="ORF">CXG81DRAFT_10590</name>
</gene>
<evidence type="ECO:0000259" key="4">
    <source>
        <dbReference type="PROSITE" id="PS50212"/>
    </source>
</evidence>
<evidence type="ECO:0000313" key="5">
    <source>
        <dbReference type="EMBL" id="RKP02606.1"/>
    </source>
</evidence>
<dbReference type="GO" id="GO:0005085">
    <property type="term" value="F:guanyl-nucleotide exchange factor activity"/>
    <property type="evidence" value="ECO:0007669"/>
    <property type="project" value="UniProtKB-KW"/>
</dbReference>
<dbReference type="PANTHER" id="PTHR23113:SF368">
    <property type="entry name" value="CELL DIVISION CONTROL PROTEIN 25"/>
    <property type="match status" value="1"/>
</dbReference>
<sequence length="444" mass="50866">MWEDSPESELITPEDEARLFATSLDGLVLAEENGQTVIKGGKLGKLVERLTLIAMPDWDYISAFVMTHHSFTTSFDLLEALINRYETALPPGLTESTFDQFIKKAIVPVRLRVCTVIRMWIEMHFEEDLAVSDSLVMRLQDFIDKRSGVDLSTMSSRITMPRVLLPRHHDLAQYLMTEPRGFMEIDPQELARQLSIMEFSFFQRVKVWECLDQIWGDRRKKEARAYGTKVPEDVAESSGGISSMIKHTNKLTNWIAQVVITADTIKGRINCIKYFVMLAAQCREIRNFNAITAISAGLSQASVGRLKKTWSAFAESHGRTYELYKEISALVSPRGQYAEYRKTLKEMTPPAIPFLGVYLTDLTFIELGNTDFLPDGGYINFEKRRKVAHIIRSIQSYQLHPYHFMPVIAIQEFIHGLHATMSEDEMYEKSLQVEPREDDISDDE</sequence>
<feature type="domain" description="Ras-GEF" evidence="3">
    <location>
        <begin position="186"/>
        <end position="436"/>
    </location>
</feature>
<dbReference type="Gene3D" id="1.20.870.10">
    <property type="entry name" value="Son of sevenless (SoS) protein Chain: S domain 1"/>
    <property type="match status" value="1"/>
</dbReference>
<evidence type="ECO:0008006" key="7">
    <source>
        <dbReference type="Google" id="ProtNLM"/>
    </source>
</evidence>
<dbReference type="InterPro" id="IPR008937">
    <property type="entry name" value="Ras-like_GEF"/>
</dbReference>
<protein>
    <recommendedName>
        <fullName evidence="7">Ras GEF</fullName>
    </recommendedName>
</protein>
<keyword evidence="1 2" id="KW-0344">Guanine-nucleotide releasing factor</keyword>
<proteinExistence type="predicted"/>
<feature type="domain" description="N-terminal Ras-GEF" evidence="4">
    <location>
        <begin position="34"/>
        <end position="169"/>
    </location>
</feature>
<organism evidence="5 6">
    <name type="scientific">Caulochytrium protostelioides</name>
    <dbReference type="NCBI Taxonomy" id="1555241"/>
    <lineage>
        <taxon>Eukaryota</taxon>
        <taxon>Fungi</taxon>
        <taxon>Fungi incertae sedis</taxon>
        <taxon>Chytridiomycota</taxon>
        <taxon>Chytridiomycota incertae sedis</taxon>
        <taxon>Chytridiomycetes</taxon>
        <taxon>Caulochytriales</taxon>
        <taxon>Caulochytriaceae</taxon>
        <taxon>Caulochytrium</taxon>
    </lineage>
</organism>
<dbReference type="SUPFAM" id="SSF48366">
    <property type="entry name" value="Ras GEF"/>
    <property type="match status" value="1"/>
</dbReference>
<dbReference type="Pfam" id="PF00618">
    <property type="entry name" value="RasGEF_N"/>
    <property type="match status" value="1"/>
</dbReference>
<dbReference type="SMART" id="SM00229">
    <property type="entry name" value="RasGEFN"/>
    <property type="match status" value="1"/>
</dbReference>
<dbReference type="InterPro" id="IPR036964">
    <property type="entry name" value="RASGEF_cat_dom_sf"/>
</dbReference>
<accession>A0A4P9XB62</accession>
<dbReference type="PROSITE" id="PS00720">
    <property type="entry name" value="RASGEF"/>
    <property type="match status" value="1"/>
</dbReference>
<dbReference type="EMBL" id="ML014139">
    <property type="protein sequence ID" value="RKP02606.1"/>
    <property type="molecule type" value="Genomic_DNA"/>
</dbReference>
<dbReference type="OrthoDB" id="546434at2759"/>
<dbReference type="InterPro" id="IPR001895">
    <property type="entry name" value="RASGEF_cat_dom"/>
</dbReference>
<dbReference type="CDD" id="cd00155">
    <property type="entry name" value="RasGEF"/>
    <property type="match status" value="1"/>
</dbReference>
<dbReference type="InterPro" id="IPR000651">
    <property type="entry name" value="Ras-like_Gua-exchang_fac_N"/>
</dbReference>
<dbReference type="InterPro" id="IPR023578">
    <property type="entry name" value="Ras_GEF_dom_sf"/>
</dbReference>
<evidence type="ECO:0000259" key="3">
    <source>
        <dbReference type="PROSITE" id="PS50009"/>
    </source>
</evidence>
<reference evidence="6" key="1">
    <citation type="journal article" date="2018" name="Nat. Microbiol.">
        <title>Leveraging single-cell genomics to expand the fungal tree of life.</title>
        <authorList>
            <person name="Ahrendt S.R."/>
            <person name="Quandt C.A."/>
            <person name="Ciobanu D."/>
            <person name="Clum A."/>
            <person name="Salamov A."/>
            <person name="Andreopoulos B."/>
            <person name="Cheng J.F."/>
            <person name="Woyke T."/>
            <person name="Pelin A."/>
            <person name="Henrissat B."/>
            <person name="Reynolds N.K."/>
            <person name="Benny G.L."/>
            <person name="Smith M.E."/>
            <person name="James T.Y."/>
            <person name="Grigoriev I.V."/>
        </authorList>
    </citation>
    <scope>NUCLEOTIDE SEQUENCE [LARGE SCALE GENOMIC DNA]</scope>
    <source>
        <strain evidence="6">ATCC 52028</strain>
    </source>
</reference>
<dbReference type="GO" id="GO:0005886">
    <property type="term" value="C:plasma membrane"/>
    <property type="evidence" value="ECO:0007669"/>
    <property type="project" value="TreeGrafter"/>
</dbReference>
<evidence type="ECO:0000256" key="1">
    <source>
        <dbReference type="ARBA" id="ARBA00022658"/>
    </source>
</evidence>
<dbReference type="InterPro" id="IPR019804">
    <property type="entry name" value="Ras_G-nucl-exch_fac_CS"/>
</dbReference>
<dbReference type="STRING" id="1555241.A0A4P9XB62"/>
<evidence type="ECO:0000256" key="2">
    <source>
        <dbReference type="PROSITE-ProRule" id="PRU00168"/>
    </source>
</evidence>
<dbReference type="PROSITE" id="PS50212">
    <property type="entry name" value="RASGEF_NTER"/>
    <property type="match status" value="1"/>
</dbReference>
<dbReference type="PROSITE" id="PS50009">
    <property type="entry name" value="RASGEF_CAT"/>
    <property type="match status" value="1"/>
</dbReference>
<dbReference type="Pfam" id="PF00617">
    <property type="entry name" value="RasGEF"/>
    <property type="match status" value="1"/>
</dbReference>
<dbReference type="AlphaFoldDB" id="A0A4P9XB62"/>
<dbReference type="PANTHER" id="PTHR23113">
    <property type="entry name" value="GUANINE NUCLEOTIDE EXCHANGE FACTOR"/>
    <property type="match status" value="1"/>
</dbReference>
<dbReference type="Proteomes" id="UP000274922">
    <property type="component" value="Unassembled WGS sequence"/>
</dbReference>
<evidence type="ECO:0000313" key="6">
    <source>
        <dbReference type="Proteomes" id="UP000274922"/>
    </source>
</evidence>
<dbReference type="GO" id="GO:0007265">
    <property type="term" value="P:Ras protein signal transduction"/>
    <property type="evidence" value="ECO:0007669"/>
    <property type="project" value="TreeGrafter"/>
</dbReference>
<name>A0A4P9XB62_9FUNG</name>